<accession>Q19T73</accession>
<dbReference type="EMBL" id="DQ460476">
    <property type="protein sequence ID" value="ABE77174.1"/>
    <property type="molecule type" value="Genomic_DNA"/>
</dbReference>
<sequence>MMRFAPFTRDFYIPKGSIKIADKASDGIVYIFRSAKDRPAAMAFHGKAVKPDWHHSFSNDAARERKIRQHFEGRRRWAEWQGERRAERKKPHGFEVGHVLYASWGYDQTNIDFYQVTKIIGAQMVEVRAVSRISADTGNEPWMTGKVVPKLDGFTGEALRRRVNGRSKSVRIDTVRTAFLWDGRPLNWTGYA</sequence>
<dbReference type="RefSeq" id="WP_032491738.1">
    <property type="nucleotide sequence ID" value="NZ_CP039901.1"/>
</dbReference>
<protein>
    <submittedName>
        <fullName evidence="1">YagA-like protein</fullName>
    </submittedName>
</protein>
<evidence type="ECO:0000313" key="1">
    <source>
        <dbReference type="EMBL" id="ABE77174.1"/>
    </source>
</evidence>
<reference evidence="2 3" key="2">
    <citation type="submission" date="2019-04" db="EMBL/GenBank/DDBJ databases">
        <title>Complete genome sequence of Agrobacterium tumefaciens CFBP5877.</title>
        <authorList>
            <person name="Huang Y.-Y."/>
            <person name="Chiang H.-Y."/>
            <person name="Chou L."/>
            <person name="Lai E.-M."/>
            <person name="Kuo C.-H."/>
        </authorList>
    </citation>
    <scope>NUCLEOTIDE SEQUENCE [LARGE SCALE GENOMIC DNA]</scope>
    <source>
        <strain evidence="2 3">CFBP5877</strain>
        <plasmid evidence="2">pAtCFBP5877c</plasmid>
        <plasmid evidence="3">patcfbp5877c</plasmid>
    </source>
</reference>
<geneLocation type="plasmid" evidence="1">
    <name>pAgBo542</name>
</geneLocation>
<geneLocation type="plasmid" evidence="3">
    <name>patcfbp5877c</name>
</geneLocation>
<dbReference type="Proteomes" id="UP000298579">
    <property type="component" value="Plasmid pAtCFBP5877c"/>
</dbReference>
<name>Q19T73_AGRTU</name>
<reference evidence="1" key="1">
    <citation type="journal article" date="2006" name="Proc. Natl. Acad. Sci. U.S.A.">
        <title>Bases of biocontrol: sequence predicts synthesis and mode of action of agrocin 84, the Trojan horse antibiotic that controls crown gall.</title>
        <authorList>
            <person name="Kim J.-G."/>
            <person name="Park B.K."/>
            <person name="Kim S.-U."/>
            <person name="Choi D."/>
            <person name="Nahm B.H."/>
            <person name="Moon J.S."/>
            <person name="Reader J.S."/>
            <person name="Farrand S.K."/>
            <person name="Hwang I."/>
        </authorList>
    </citation>
    <scope>NUCLEOTIDE SEQUENCE</scope>
    <source>
        <strain evidence="1">Bo542</strain>
        <plasmid evidence="1">pAgBo542</plasmid>
    </source>
</reference>
<gene>
    <name evidence="2" type="ORF">CFBP5877_27780</name>
</gene>
<organism evidence="1">
    <name type="scientific">Agrobacterium tumefaciens</name>
    <dbReference type="NCBI Taxonomy" id="358"/>
    <lineage>
        <taxon>Bacteria</taxon>
        <taxon>Pseudomonadati</taxon>
        <taxon>Pseudomonadota</taxon>
        <taxon>Alphaproteobacteria</taxon>
        <taxon>Hyphomicrobiales</taxon>
        <taxon>Rhizobiaceae</taxon>
        <taxon>Rhizobium/Agrobacterium group</taxon>
        <taxon>Agrobacterium</taxon>
        <taxon>Agrobacterium tumefaciens complex</taxon>
    </lineage>
</organism>
<proteinExistence type="predicted"/>
<evidence type="ECO:0000313" key="2">
    <source>
        <dbReference type="EMBL" id="QCL82912.1"/>
    </source>
</evidence>
<geneLocation type="plasmid" evidence="2">
    <name>pAtCFBP5877c</name>
</geneLocation>
<keyword evidence="1" id="KW-0614">Plasmid</keyword>
<dbReference type="EMBL" id="CP039901">
    <property type="protein sequence ID" value="QCL82912.1"/>
    <property type="molecule type" value="Genomic_DNA"/>
</dbReference>
<dbReference type="AlphaFoldDB" id="Q19T73"/>
<evidence type="ECO:0000313" key="3">
    <source>
        <dbReference type="Proteomes" id="UP000298579"/>
    </source>
</evidence>